<dbReference type="PANTHER" id="PTHR37477:SF1">
    <property type="entry name" value="COBALT-PRECORRIN-5A HYDROLASE"/>
    <property type="match status" value="1"/>
</dbReference>
<dbReference type="SUPFAM" id="SSF159672">
    <property type="entry name" value="CbiG N-terminal domain-like"/>
    <property type="match status" value="1"/>
</dbReference>
<dbReference type="InterPro" id="IPR052553">
    <property type="entry name" value="CbiG_hydrolase"/>
</dbReference>
<reference evidence="1 2" key="1">
    <citation type="submission" date="2024-02" db="EMBL/GenBank/DDBJ databases">
        <title>STSV induces naive adaptation in Sulfolobus.</title>
        <authorList>
            <person name="Xiang X."/>
            <person name="Song M."/>
        </authorList>
    </citation>
    <scope>NUCLEOTIDE SEQUENCE [LARGE SCALE GENOMIC DNA]</scope>
    <source>
        <strain evidence="1 2">RT2</strain>
    </source>
</reference>
<dbReference type="EMBL" id="CP146016">
    <property type="protein sequence ID" value="WWQ59882.1"/>
    <property type="molecule type" value="Genomic_DNA"/>
</dbReference>
<evidence type="ECO:0000313" key="2">
    <source>
        <dbReference type="Proteomes" id="UP001432202"/>
    </source>
</evidence>
<accession>A0AAX4KYV4</accession>
<name>A0AAX4KYV4_9CREN</name>
<keyword evidence="2" id="KW-1185">Reference proteome</keyword>
<dbReference type="PANTHER" id="PTHR37477">
    <property type="entry name" value="COBALT-PRECORRIN-5A HYDROLASE"/>
    <property type="match status" value="1"/>
</dbReference>
<dbReference type="InterPro" id="IPR038029">
    <property type="entry name" value="GbiG_N_sf"/>
</dbReference>
<evidence type="ECO:0000313" key="1">
    <source>
        <dbReference type="EMBL" id="WWQ59882.1"/>
    </source>
</evidence>
<dbReference type="AlphaFoldDB" id="A0AAX4KYV4"/>
<protein>
    <submittedName>
        <fullName evidence="1">Cobalamin biosynthesis protein CbiG</fullName>
    </submittedName>
</protein>
<gene>
    <name evidence="1" type="ORF">V6M85_10440</name>
</gene>
<organism evidence="1 2">
    <name type="scientific">Sulfolobus tengchongensis</name>
    <dbReference type="NCBI Taxonomy" id="207809"/>
    <lineage>
        <taxon>Archaea</taxon>
        <taxon>Thermoproteota</taxon>
        <taxon>Thermoprotei</taxon>
        <taxon>Sulfolobales</taxon>
        <taxon>Sulfolobaceae</taxon>
        <taxon>Sulfolobus</taxon>
    </lineage>
</organism>
<dbReference type="Proteomes" id="UP001432202">
    <property type="component" value="Chromosome"/>
</dbReference>
<sequence length="299" mass="33951">MYVSKVLVDGINKNLVMQIRNLFNELGYPIVNYEPDIIISVNSINYTIRKYFRKFHNKIIINVVQDGSSVIPLTKEHLGGSLLASFLADSLGSNLILTTPTGVKGLYSVEEFSWLNGLSISNYNYKIASSLNRKLVKDGKINIYVDSYEGHYTVYEGYNVVKDERDADLILTNAANSSYIIKSYNTINNNFILIPAGIYVGLRYLESTPLEVLVYSIKMTLKSLYILNNRVDYIVVPQYLRNDKKLDQLAKYYSSSIVYVNEAEDFYSCNTLLEKIGVKVLLREVKRAFGVMTCLGVKN</sequence>
<proteinExistence type="predicted"/>